<evidence type="ECO:0000313" key="1">
    <source>
        <dbReference type="EMBL" id="KTF06047.1"/>
    </source>
</evidence>
<protein>
    <submittedName>
        <fullName evidence="1">Cytochrome-c peroxidase</fullName>
    </submittedName>
</protein>
<reference evidence="1" key="1">
    <citation type="submission" date="2013-11" db="EMBL/GenBank/DDBJ databases">
        <title>Microbial diversity, functional groups and degradation webs in Northern and Southern Mediterranean and Red Sea marine crude oil polluted sites.</title>
        <authorList>
            <person name="Daffonchio D."/>
            <person name="Mapelli F."/>
            <person name="Ferrer M."/>
            <person name="Richter M."/>
            <person name="Cherif A."/>
            <person name="Malkawi H.I."/>
            <person name="Yakimov M.M."/>
            <person name="Abdel-Fattah Y.R."/>
            <person name="Blaghen M."/>
            <person name="Golyshin P.N."/>
            <person name="Kalogerakis N."/>
            <person name="Boon N."/>
            <person name="Magagnini M."/>
            <person name="Fava F."/>
        </authorList>
    </citation>
    <scope>NUCLEOTIDE SEQUENCE</scope>
</reference>
<comment type="caution">
    <text evidence="1">The sequence shown here is derived from an EMBL/GenBank/DDBJ whole genome shotgun (WGS) entry which is preliminary data.</text>
</comment>
<keyword evidence="1" id="KW-0560">Oxidoreductase</keyword>
<keyword evidence="1" id="KW-0575">Peroxidase</keyword>
<accession>A0A1B6NTI7</accession>
<proteinExistence type="predicted"/>
<dbReference type="EMBL" id="AYSL01001403">
    <property type="protein sequence ID" value="KTF06047.1"/>
    <property type="molecule type" value="Genomic_DNA"/>
</dbReference>
<organism evidence="1">
    <name type="scientific">marine sediment metagenome</name>
    <dbReference type="NCBI Taxonomy" id="412755"/>
    <lineage>
        <taxon>unclassified sequences</taxon>
        <taxon>metagenomes</taxon>
        <taxon>ecological metagenomes</taxon>
    </lineage>
</organism>
<sequence length="89" mass="9690">MALRCIPLIVCVLLAFSTFANDNLRHMYGKPIKSWPTAETADGQPAAALAPLKPKAPLATSQQIALGERLFNDPLLSRDNSVKLCKLPF</sequence>
<dbReference type="AlphaFoldDB" id="A0A1B6NTI7"/>
<gene>
    <name evidence="1" type="ORF">MGSAQ_002459</name>
</gene>
<dbReference type="GO" id="GO:0004601">
    <property type="term" value="F:peroxidase activity"/>
    <property type="evidence" value="ECO:0007669"/>
    <property type="project" value="UniProtKB-KW"/>
</dbReference>
<name>A0A1B6NTI7_9ZZZZ</name>